<dbReference type="RefSeq" id="WP_183771504.1">
    <property type="nucleotide sequence ID" value="NZ_JACIDK010000002.1"/>
</dbReference>
<reference evidence="3 4" key="1">
    <citation type="submission" date="2020-08" db="EMBL/GenBank/DDBJ databases">
        <title>Genomic Encyclopedia of Type Strains, Phase IV (KMG-IV): sequencing the most valuable type-strain genomes for metagenomic binning, comparative biology and taxonomic classification.</title>
        <authorList>
            <person name="Goeker M."/>
        </authorList>
    </citation>
    <scope>NUCLEOTIDE SEQUENCE [LARGE SCALE GENOMIC DNA]</scope>
    <source>
        <strain evidence="3 4">DSM 21793</strain>
    </source>
</reference>
<evidence type="ECO:0000313" key="3">
    <source>
        <dbReference type="EMBL" id="MBB3890989.1"/>
    </source>
</evidence>
<dbReference type="EMBL" id="JACIDK010000002">
    <property type="protein sequence ID" value="MBB3890989.1"/>
    <property type="molecule type" value="Genomic_DNA"/>
</dbReference>
<protein>
    <submittedName>
        <fullName evidence="3">Uncharacterized protein</fullName>
    </submittedName>
</protein>
<evidence type="ECO:0000256" key="1">
    <source>
        <dbReference type="SAM" id="MobiDB-lite"/>
    </source>
</evidence>
<accession>A0A839ZZ29</accession>
<organism evidence="3 4">
    <name type="scientific">Phenylobacterium haematophilum</name>
    <dbReference type="NCBI Taxonomy" id="98513"/>
    <lineage>
        <taxon>Bacteria</taxon>
        <taxon>Pseudomonadati</taxon>
        <taxon>Pseudomonadota</taxon>
        <taxon>Alphaproteobacteria</taxon>
        <taxon>Caulobacterales</taxon>
        <taxon>Caulobacteraceae</taxon>
        <taxon>Phenylobacterium</taxon>
    </lineage>
</organism>
<name>A0A839ZZ29_9CAUL</name>
<keyword evidence="2" id="KW-1133">Transmembrane helix</keyword>
<dbReference type="AlphaFoldDB" id="A0A839ZZ29"/>
<proteinExistence type="predicted"/>
<keyword evidence="4" id="KW-1185">Reference proteome</keyword>
<feature type="region of interest" description="Disordered" evidence="1">
    <location>
        <begin position="76"/>
        <end position="97"/>
    </location>
</feature>
<feature type="transmembrane region" description="Helical" evidence="2">
    <location>
        <begin position="12"/>
        <end position="32"/>
    </location>
</feature>
<gene>
    <name evidence="3" type="ORF">GGQ61_001706</name>
</gene>
<evidence type="ECO:0000313" key="4">
    <source>
        <dbReference type="Proteomes" id="UP000530564"/>
    </source>
</evidence>
<sequence length="97" mass="10821">MNRTIDRLKLIFLGLFIVLSAGTLVYHVGWVWPGQKCEEAGDWWDWRSRTCASPILISDITGRVIKDDKSRAEAKADAAKVRAEQTPAAKPKAEAQP</sequence>
<evidence type="ECO:0000256" key="2">
    <source>
        <dbReference type="SAM" id="Phobius"/>
    </source>
</evidence>
<keyword evidence="2" id="KW-0812">Transmembrane</keyword>
<comment type="caution">
    <text evidence="3">The sequence shown here is derived from an EMBL/GenBank/DDBJ whole genome shotgun (WGS) entry which is preliminary data.</text>
</comment>
<dbReference type="Proteomes" id="UP000530564">
    <property type="component" value="Unassembled WGS sequence"/>
</dbReference>
<keyword evidence="2" id="KW-0472">Membrane</keyword>